<dbReference type="FunFam" id="3.30.70.270:FF:000001">
    <property type="entry name" value="Diguanylate cyclase domain protein"/>
    <property type="match status" value="1"/>
</dbReference>
<dbReference type="Pfam" id="PF00990">
    <property type="entry name" value="GGDEF"/>
    <property type="match status" value="1"/>
</dbReference>
<dbReference type="GO" id="GO:1902201">
    <property type="term" value="P:negative regulation of bacterial-type flagellum-dependent cell motility"/>
    <property type="evidence" value="ECO:0007669"/>
    <property type="project" value="TreeGrafter"/>
</dbReference>
<dbReference type="SUPFAM" id="SSF55073">
    <property type="entry name" value="Nucleotide cyclase"/>
    <property type="match status" value="1"/>
</dbReference>
<feature type="domain" description="GGDEF" evidence="2">
    <location>
        <begin position="351"/>
        <end position="485"/>
    </location>
</feature>
<dbReference type="EC" id="2.7.7.65" evidence="1"/>
<dbReference type="SMART" id="SM00267">
    <property type="entry name" value="GGDEF"/>
    <property type="match status" value="1"/>
</dbReference>
<evidence type="ECO:0000313" key="3">
    <source>
        <dbReference type="EMBL" id="CBX29832.1"/>
    </source>
</evidence>
<organism evidence="3">
    <name type="scientific">uncultured Desulfobacterium sp</name>
    <dbReference type="NCBI Taxonomy" id="201089"/>
    <lineage>
        <taxon>Bacteria</taxon>
        <taxon>Pseudomonadati</taxon>
        <taxon>Thermodesulfobacteriota</taxon>
        <taxon>Desulfobacteria</taxon>
        <taxon>Desulfobacterales</taxon>
        <taxon>Desulfobacteriaceae</taxon>
        <taxon>Desulfobacterium</taxon>
        <taxon>environmental samples</taxon>
    </lineage>
</organism>
<dbReference type="EMBL" id="FR695873">
    <property type="protein sequence ID" value="CBX29832.1"/>
    <property type="molecule type" value="Genomic_DNA"/>
</dbReference>
<dbReference type="InterPro" id="IPR029787">
    <property type="entry name" value="Nucleotide_cyclase"/>
</dbReference>
<reference evidence="3" key="1">
    <citation type="journal article" date="2011" name="Environ. Microbiol.">
        <title>Genomic insights into the metabolic potential of the polycyclic aromatic hydrocarbon degrading sulfate-reducing Deltaproteobacterium N47.</title>
        <authorList>
            <person name="Bergmann F."/>
            <person name="Selesi D."/>
            <person name="Weinmaier T."/>
            <person name="Tischler P."/>
            <person name="Rattei T."/>
            <person name="Meckenstock R.U."/>
        </authorList>
    </citation>
    <scope>NUCLEOTIDE SEQUENCE</scope>
</reference>
<dbReference type="InterPro" id="IPR011006">
    <property type="entry name" value="CheY-like_superfamily"/>
</dbReference>
<protein>
    <recommendedName>
        <fullName evidence="1">diguanylate cyclase</fullName>
        <ecNumber evidence="1">2.7.7.65</ecNumber>
    </recommendedName>
</protein>
<dbReference type="PANTHER" id="PTHR45138:SF6">
    <property type="entry name" value="DIGUANYLATE CYCLASE DGCN"/>
    <property type="match status" value="1"/>
</dbReference>
<accession>E1YGY8</accession>
<dbReference type="SUPFAM" id="SSF55781">
    <property type="entry name" value="GAF domain-like"/>
    <property type="match status" value="1"/>
</dbReference>
<dbReference type="GO" id="GO:0005886">
    <property type="term" value="C:plasma membrane"/>
    <property type="evidence" value="ECO:0007669"/>
    <property type="project" value="TreeGrafter"/>
</dbReference>
<dbReference type="CDD" id="cd01949">
    <property type="entry name" value="GGDEF"/>
    <property type="match status" value="1"/>
</dbReference>
<evidence type="ECO:0000259" key="2">
    <source>
        <dbReference type="PROSITE" id="PS50887"/>
    </source>
</evidence>
<proteinExistence type="predicted"/>
<name>E1YGY8_9BACT</name>
<dbReference type="Gene3D" id="3.30.450.40">
    <property type="match status" value="1"/>
</dbReference>
<dbReference type="NCBIfam" id="TIGR00254">
    <property type="entry name" value="GGDEF"/>
    <property type="match status" value="1"/>
</dbReference>
<gene>
    <name evidence="3" type="ORF">N47_F15270</name>
</gene>
<dbReference type="InterPro" id="IPR000160">
    <property type="entry name" value="GGDEF_dom"/>
</dbReference>
<evidence type="ECO:0000256" key="1">
    <source>
        <dbReference type="ARBA" id="ARBA00012528"/>
    </source>
</evidence>
<dbReference type="AlphaFoldDB" id="E1YGY8"/>
<sequence>MVEKIFVISNRDTDLNHIRGLLDSKKYDIFTYTHSCNVEELIISGDYAAIIADYDFVEDRVTKWIDILHENKSGLCLILYGKKSSTDNIAEILRKGVYGFIPRSQLAQRICDTLADGLENRRAFVEILTMMDKQKNINERLKKEKIALREKNQKLDFINRFSYEVAYDLSWKRILSKIINAGFLNIIDSENISVLYRIGNDWNFSCYLPGILSDNSAADKMKEDICEKFSSITGEKILTKDVSVSVCSSEGKEVENIPILSSNHLVMPLIYRKRPLGVLVILPKQNQKLKNKNSEILSTIINILVMSLNNAQKYQRAINMSIRDGLTGVYNHKGFKEFIDNEFQKARRYGRSVSLIMIDVDDFKVINDALGHPAGDFVLIELATRIKSSLRKTDILVRYGGDEFAIILPDTKTKDAEVLIERIIASIKHDFFEWKQKKIMGNISYGIAAIGELGLMDNAKDLIALADSRLYNTKRLLNEYSPITCNGGFSALGSYSVS</sequence>
<dbReference type="PROSITE" id="PS50887">
    <property type="entry name" value="GGDEF"/>
    <property type="match status" value="1"/>
</dbReference>
<dbReference type="Gene3D" id="3.30.70.270">
    <property type="match status" value="1"/>
</dbReference>
<dbReference type="GO" id="GO:0052621">
    <property type="term" value="F:diguanylate cyclase activity"/>
    <property type="evidence" value="ECO:0007669"/>
    <property type="project" value="UniProtKB-EC"/>
</dbReference>
<dbReference type="InterPro" id="IPR043128">
    <property type="entry name" value="Rev_trsase/Diguanyl_cyclase"/>
</dbReference>
<dbReference type="SUPFAM" id="SSF52172">
    <property type="entry name" value="CheY-like"/>
    <property type="match status" value="1"/>
</dbReference>
<dbReference type="PANTHER" id="PTHR45138">
    <property type="entry name" value="REGULATORY COMPONENTS OF SENSORY TRANSDUCTION SYSTEM"/>
    <property type="match status" value="1"/>
</dbReference>
<dbReference type="InterPro" id="IPR029016">
    <property type="entry name" value="GAF-like_dom_sf"/>
</dbReference>
<dbReference type="GO" id="GO:0043709">
    <property type="term" value="P:cell adhesion involved in single-species biofilm formation"/>
    <property type="evidence" value="ECO:0007669"/>
    <property type="project" value="TreeGrafter"/>
</dbReference>
<dbReference type="InterPro" id="IPR050469">
    <property type="entry name" value="Diguanylate_Cyclase"/>
</dbReference>